<feature type="transmembrane region" description="Helical" evidence="2">
    <location>
        <begin position="152"/>
        <end position="173"/>
    </location>
</feature>
<protein>
    <submittedName>
        <fullName evidence="3">Uncharacterized protein</fullName>
    </submittedName>
</protein>
<feature type="compositionally biased region" description="Low complexity" evidence="1">
    <location>
        <begin position="498"/>
        <end position="525"/>
    </location>
</feature>
<sequence>MSLPASIQTLSAAFSFGILLQAATGALFIYYKAKDAKILQDGRRLVLMLFMLFAALWAQISFINLIVTSTSTSTCQALLVFTTTFDQLARVSIEQFFLWAMSQGTKATTQQYLLQGVLVIRLIVGGVLVGLTRPDAPQFSPVCAAHTSVLPIAIVVLALDFVIIGVSIIRIFSMGIFSDMRVAGKSTIREQSKALIFGVLAYALWTGTSVPMILGVSTLPLIVRTVVPSNGLLILVGVLTMFPGALLSKREDEGTTPEAQSPFMAAPAPNTREVFRENADTTFPISGADSNKAGVFFSQQPTSVGSSASARFSGFSSSNEPTRGFTKLNSNSEVREVVNQVADNSMSKNGPGYRGSSGVFPSIFATPLQSGPQSSLAIPTGTLLRESSSPVPPQVSHQKRSMFWSKAPAKTNIRNLGISNPVMSEDNQNANQLFSKIPTVDLATAAANERERREEAAARARLMEVRLATEPRALGPTNGIRNSTNLKRKVTPGMMDQPLPSIPGSKSSSLSVDDDTASTTSTSLSPGHEEVRRRSPRNSKSFERSIDKPAPKPPLQRKGTIGLPSNPRAGVQRGAIGQEAAQDPTIMLVNDIVYNDPATVNSIMSAAPHTFSHTTRRKTSGNKLEDMQSANLKSSNSILHRPRPYRRDSETDRAIFPSESPLHHQRSKSGPSMLMRKSMLSSAPGSPTNLPPLPPPPTSAMKLRRLLPNDTKSMTFDEKIELLFPAPPGIPTIPNRRSSVPSLPRVPSQFGTIAQLLPKSPADVRDSQMTSKRSTIASYAFLDINEKQGSPGHIQQELGKAVALATQRFSANTYRNIADEVGETWIPGISTGNVDIRNSVHAPTKVYDGRKSAWTEGTSSDESSPRDTRDSATYWGSVHSRAPAVDLPKARQNAHSTFITPRETYDKRDVPSMPPLEYNDGEEIMTVMFDTAETRQPILSIPAPDRLSFALGVNQPQSTSVHETRGGWHRRIGDELPTFSGRTTNTKIRKLPPPTPLLLNNRVNATAVVVQAREPSPMDSPERALQQIQEQLKKMEDPNRASVDSIFRRLPVTGLEQDGDSDKLRLLENLEKEMGQQENQWQQMHNDFDQDSVSAISPATTVLSERSVSRHSSIIVSRTPSFKRERSRLSIRSRKQELTSTKNIQNPGASIWQQRLAEAQVEYLEKAPALLRKGSVNFLSVAKSHQLGSPTPPESVDSGTDMSSDSESESGETLLRDGRWSSSVTKASSPSLWQPAIDPPQAASGRMWNPPYETTSRAELSEPPAKNIRPIPRRNGDILTIRSSTLWTKSQTPEQKRAVTGLWGSRALRPRSIITRRVTQRPQRKSKRLTFLPDIVESPVPLPNKRDTLGIYQFPWGEKSDTAIYQPPFDPSILAGSLVSARLQERSLQLEPDLDEYSASYFDDYDGEEDDSSDMGSESDDDFDETTLWEIASLLQSTNVPSKNSLLPPVRQVEWSEDVIDEHDTKSDFEDGLSQTYSESAQEPTMQLPIQPLSTSKPTSLLWARESSLESVVTGKGLPQPSEGVWTSLLTPTNVPVKSMSHLLSELPMLESSRLWEAQPKYTEPSTPCLMWSDHNSQLLPPVNMIFVPKSAGLWSLVNKRETVSSDGLFTSSGSLKASRTTSQVPAALSMTCKPRPSQLPLASLSSDKLWSGCGGSQSEHHWISESSVRPESPFISSPTSSGESSPVSDTSSIKSTSTKASSIWGSFTSSMPWALKSVKNSTPRSPVDAPKPTLKSTDGQSAKRAASPNAELIKKTKIPAPVSVLASVRESRVLSSKDLFEARLNLETLPIVMAQNIVDSTPPPKEALIHRRKAIVATTAAWKAALAEAIIAGRPKMARSKRTATTADWKAQLEAAISASKPQLLKPEATPAMWRAALEDAVVAGTPILATIESDASVCHPVFFVKNMTSTTADIHPAAIGYCKFSPKPELWHGSVHTKSPASGLLWSKAATVKEVNPAMFASLKEESIRRARVLEPTEMAELNSSSCWTAPKHETSEPNWLFRCSTSPPKTFTWTLGTSKVRSHNNPSLLWSKRDSPVIIKATDALIDAYTLPRKVSNPVSLELPALSSSSLWQKTRDVYTENTWLLATKKEKAMTWSPPTVGSCDIDSHLWSIERMNQRHSHLEMTASSDRSTKKVPNHTSPHLAILESSQLWQPLRVVSSEQHWLQSNLKTMFVQFYTWTPRSELPTQKQTAMWSLTEMRPSPQREDIFSHVLHDLEKKVSAPQITSLPSLQSSSLFQVQQKGSGNQHWLHLTCRTENIPTSSPASSPVSTLWTATPTVSPATQESLLWETSPSIEVSSQASFDNPHSVSWNRAKRELEPVKTIESVEMWRRCTKIPISPKNWLENKVVNKVEFRY</sequence>
<keyword evidence="2" id="KW-1133">Transmembrane helix</keyword>
<gene>
    <name evidence="3" type="ORF">GLAREA_07491</name>
</gene>
<feature type="region of interest" description="Disordered" evidence="1">
    <location>
        <begin position="971"/>
        <end position="997"/>
    </location>
</feature>
<feature type="transmembrane region" description="Helical" evidence="2">
    <location>
        <begin position="12"/>
        <end position="33"/>
    </location>
</feature>
<feature type="compositionally biased region" description="Polar residues" evidence="1">
    <location>
        <begin position="628"/>
        <end position="638"/>
    </location>
</feature>
<evidence type="ECO:0000256" key="2">
    <source>
        <dbReference type="SAM" id="Phobius"/>
    </source>
</evidence>
<name>S3E1K6_GLAL2</name>
<feature type="compositionally biased region" description="Basic and acidic residues" evidence="1">
    <location>
        <begin position="540"/>
        <end position="550"/>
    </location>
</feature>
<feature type="region of interest" description="Disordered" evidence="1">
    <location>
        <begin position="469"/>
        <end position="571"/>
    </location>
</feature>
<feature type="region of interest" description="Disordered" evidence="1">
    <location>
        <begin position="610"/>
        <end position="699"/>
    </location>
</feature>
<organism evidence="3 4">
    <name type="scientific">Glarea lozoyensis (strain ATCC 20868 / MF5171)</name>
    <dbReference type="NCBI Taxonomy" id="1116229"/>
    <lineage>
        <taxon>Eukaryota</taxon>
        <taxon>Fungi</taxon>
        <taxon>Dikarya</taxon>
        <taxon>Ascomycota</taxon>
        <taxon>Pezizomycotina</taxon>
        <taxon>Leotiomycetes</taxon>
        <taxon>Helotiales</taxon>
        <taxon>Helotiaceae</taxon>
        <taxon>Glarea</taxon>
    </lineage>
</organism>
<feature type="compositionally biased region" description="Polar residues" evidence="1">
    <location>
        <begin position="1220"/>
        <end position="1232"/>
    </location>
</feature>
<keyword evidence="2" id="KW-0472">Membrane</keyword>
<feature type="transmembrane region" description="Helical" evidence="2">
    <location>
        <begin position="112"/>
        <end position="132"/>
    </location>
</feature>
<proteinExistence type="predicted"/>
<feature type="region of interest" description="Disordered" evidence="1">
    <location>
        <begin position="1662"/>
        <end position="1696"/>
    </location>
</feature>
<dbReference type="RefSeq" id="XP_008080370.1">
    <property type="nucleotide sequence ID" value="XM_008082179.1"/>
</dbReference>
<reference evidence="3 4" key="1">
    <citation type="journal article" date="2013" name="BMC Genomics">
        <title>Genomics-driven discovery of the pneumocandin biosynthetic gene cluster in the fungus Glarea lozoyensis.</title>
        <authorList>
            <person name="Chen L."/>
            <person name="Yue Q."/>
            <person name="Zhang X."/>
            <person name="Xiang M."/>
            <person name="Wang C."/>
            <person name="Li S."/>
            <person name="Che Y."/>
            <person name="Ortiz-Lopez F.J."/>
            <person name="Bills G.F."/>
            <person name="Liu X."/>
            <person name="An Z."/>
        </authorList>
    </citation>
    <scope>NUCLEOTIDE SEQUENCE [LARGE SCALE GENOMIC DNA]</scope>
    <source>
        <strain evidence="4">ATCC 20868 / MF5171</strain>
    </source>
</reference>
<dbReference type="KEGG" id="glz:GLAREA_07491"/>
<dbReference type="EMBL" id="KE145359">
    <property type="protein sequence ID" value="EPE32358.1"/>
    <property type="molecule type" value="Genomic_DNA"/>
</dbReference>
<dbReference type="OMA" id="DARTWES"/>
<keyword evidence="4" id="KW-1185">Reference proteome</keyword>
<dbReference type="HOGENOM" id="CLU_227448_0_0_1"/>
<feature type="compositionally biased region" description="Acidic residues" evidence="1">
    <location>
        <begin position="1403"/>
        <end position="1422"/>
    </location>
</feature>
<feature type="transmembrane region" description="Helical" evidence="2">
    <location>
        <begin position="78"/>
        <end position="100"/>
    </location>
</feature>
<keyword evidence="2" id="KW-0812">Transmembrane</keyword>
<accession>S3E1K6</accession>
<feature type="compositionally biased region" description="Pro residues" evidence="1">
    <location>
        <begin position="689"/>
        <end position="698"/>
    </location>
</feature>
<dbReference type="OrthoDB" id="5370537at2759"/>
<feature type="compositionally biased region" description="Low complexity" evidence="1">
    <location>
        <begin position="1671"/>
        <end position="1696"/>
    </location>
</feature>
<feature type="region of interest" description="Disordered" evidence="1">
    <location>
        <begin position="1400"/>
        <end position="1422"/>
    </location>
</feature>
<feature type="region of interest" description="Disordered" evidence="1">
    <location>
        <begin position="1184"/>
        <end position="1272"/>
    </location>
</feature>
<feature type="transmembrane region" description="Helical" evidence="2">
    <location>
        <begin position="194"/>
        <end position="214"/>
    </location>
</feature>
<feature type="transmembrane region" description="Helical" evidence="2">
    <location>
        <begin position="45"/>
        <end position="66"/>
    </location>
</feature>
<feature type="region of interest" description="Disordered" evidence="1">
    <location>
        <begin position="1718"/>
        <end position="1751"/>
    </location>
</feature>
<dbReference type="GeneID" id="19466544"/>
<evidence type="ECO:0000313" key="3">
    <source>
        <dbReference type="EMBL" id="EPE32358.1"/>
    </source>
</evidence>
<evidence type="ECO:0000313" key="4">
    <source>
        <dbReference type="Proteomes" id="UP000016922"/>
    </source>
</evidence>
<feature type="region of interest" description="Disordered" evidence="1">
    <location>
        <begin position="851"/>
        <end position="873"/>
    </location>
</feature>
<dbReference type="eggNOG" id="ENOG502QQEE">
    <property type="taxonomic scope" value="Eukaryota"/>
</dbReference>
<evidence type="ECO:0000256" key="1">
    <source>
        <dbReference type="SAM" id="MobiDB-lite"/>
    </source>
</evidence>
<dbReference type="Proteomes" id="UP000016922">
    <property type="component" value="Unassembled WGS sequence"/>
</dbReference>